<dbReference type="EMBL" id="VCIA01000001">
    <property type="protein sequence ID" value="TMN23710.1"/>
    <property type="molecule type" value="Genomic_DNA"/>
</dbReference>
<name>A0A5S3QP73_9BACI</name>
<gene>
    <name evidence="2" type="ORF">FFL34_17585</name>
</gene>
<dbReference type="Proteomes" id="UP000306980">
    <property type="component" value="Unassembled WGS sequence"/>
</dbReference>
<evidence type="ECO:0000313" key="3">
    <source>
        <dbReference type="Proteomes" id="UP000306980"/>
    </source>
</evidence>
<sequence>MKKKPSQQKTEKFHQEKHNQTRDKKLNGPNRPST</sequence>
<evidence type="ECO:0000256" key="1">
    <source>
        <dbReference type="SAM" id="MobiDB-lite"/>
    </source>
</evidence>
<feature type="compositionally biased region" description="Basic and acidic residues" evidence="1">
    <location>
        <begin position="9"/>
        <end position="26"/>
    </location>
</feature>
<reference evidence="2 3" key="1">
    <citation type="submission" date="2019-05" db="EMBL/GenBank/DDBJ databases">
        <title>Genomic analysis of Lentibacillus sp. NKC220-2.</title>
        <authorList>
            <person name="Oh Y.J."/>
        </authorList>
    </citation>
    <scope>NUCLEOTIDE SEQUENCE [LARGE SCALE GENOMIC DNA]</scope>
    <source>
        <strain evidence="2 3">NKC220-2</strain>
    </source>
</reference>
<dbReference type="AlphaFoldDB" id="A0A5S3QP73"/>
<protein>
    <submittedName>
        <fullName evidence="2">Spore protein</fullName>
    </submittedName>
</protein>
<feature type="region of interest" description="Disordered" evidence="1">
    <location>
        <begin position="1"/>
        <end position="34"/>
    </location>
</feature>
<organism evidence="2 3">
    <name type="scientific">Lentibacillus cibarius</name>
    <dbReference type="NCBI Taxonomy" id="2583219"/>
    <lineage>
        <taxon>Bacteria</taxon>
        <taxon>Bacillati</taxon>
        <taxon>Bacillota</taxon>
        <taxon>Bacilli</taxon>
        <taxon>Bacillales</taxon>
        <taxon>Bacillaceae</taxon>
        <taxon>Lentibacillus</taxon>
    </lineage>
</organism>
<comment type="caution">
    <text evidence="2">The sequence shown here is derived from an EMBL/GenBank/DDBJ whole genome shotgun (WGS) entry which is preliminary data.</text>
</comment>
<evidence type="ECO:0000313" key="2">
    <source>
        <dbReference type="EMBL" id="TMN23710.1"/>
    </source>
</evidence>
<proteinExistence type="predicted"/>
<dbReference type="RefSeq" id="WP_138604601.1">
    <property type="nucleotide sequence ID" value="NZ_VCIA01000001.1"/>
</dbReference>
<accession>A0A5S3QP73</accession>